<dbReference type="InterPro" id="IPR011989">
    <property type="entry name" value="ARM-like"/>
</dbReference>
<dbReference type="KEGG" id="fcy:FRACYDRAFT_245614"/>
<gene>
    <name evidence="1" type="ORF">FRACYDRAFT_245614</name>
</gene>
<reference evidence="1 2" key="1">
    <citation type="submission" date="2016-09" db="EMBL/GenBank/DDBJ databases">
        <title>Extensive genetic diversity and differential bi-allelic expression allows diatom success in the polar Southern Ocean.</title>
        <authorList>
            <consortium name="DOE Joint Genome Institute"/>
            <person name="Mock T."/>
            <person name="Otillar R.P."/>
            <person name="Strauss J."/>
            <person name="Dupont C."/>
            <person name="Frickenhaus S."/>
            <person name="Maumus F."/>
            <person name="Mcmullan M."/>
            <person name="Sanges R."/>
            <person name="Schmutz J."/>
            <person name="Toseland A."/>
            <person name="Valas R."/>
            <person name="Veluchamy A."/>
            <person name="Ward B.J."/>
            <person name="Allen A."/>
            <person name="Barry K."/>
            <person name="Falciatore A."/>
            <person name="Ferrante M."/>
            <person name="Fortunato A.E."/>
            <person name="Gloeckner G."/>
            <person name="Gruber A."/>
            <person name="Hipkin R."/>
            <person name="Janech M."/>
            <person name="Kroth P."/>
            <person name="Leese F."/>
            <person name="Lindquist E."/>
            <person name="Lyon B.R."/>
            <person name="Martin J."/>
            <person name="Mayer C."/>
            <person name="Parker M."/>
            <person name="Quesneville H."/>
            <person name="Raymond J."/>
            <person name="Uhlig C."/>
            <person name="Valentin K.U."/>
            <person name="Worden A.Z."/>
            <person name="Armbrust E.V."/>
            <person name="Bowler C."/>
            <person name="Green B."/>
            <person name="Moulton V."/>
            <person name="Van Oosterhout C."/>
            <person name="Grigoriev I."/>
        </authorList>
    </citation>
    <scope>NUCLEOTIDE SEQUENCE [LARGE SCALE GENOMIC DNA]</scope>
    <source>
        <strain evidence="1 2">CCMP1102</strain>
    </source>
</reference>
<organism evidence="1 2">
    <name type="scientific">Fragilariopsis cylindrus CCMP1102</name>
    <dbReference type="NCBI Taxonomy" id="635003"/>
    <lineage>
        <taxon>Eukaryota</taxon>
        <taxon>Sar</taxon>
        <taxon>Stramenopiles</taxon>
        <taxon>Ochrophyta</taxon>
        <taxon>Bacillariophyta</taxon>
        <taxon>Bacillariophyceae</taxon>
        <taxon>Bacillariophycidae</taxon>
        <taxon>Bacillariales</taxon>
        <taxon>Bacillariaceae</taxon>
        <taxon>Fragilariopsis</taxon>
    </lineage>
</organism>
<sequence>MGNLLSTAGTDTLDDIPNLIGTMLSSKGPAPRANAATRVYILCDVGHKQNRVPLVCSGTYDILTPLVHCLNGRGAECKAACLALNNLSIPPENKRVMASSKDVIGGLCKTIAKNSQESYLCCICLMNLSFLEASRRTILQHSPSPDHRNIPPLDNPDSLLRVLERLLTTNSNRYEKTSENTGLFRGRVKASNTDAVRWACGLLKNLSNSKDNATLIGQTDIPKCVVEYIRASTSSASFRWTNNSLEDFSLFIVLNLAKWPESRDALSRADAIGVIQPILVTAEGDFYNDTIQGLTATMACAFLNGTGGGVYRWHMSPIARKAAEGAVAELVTNIQTGRDKKGQYTHSVFTLDTATKAYDIIMPCTNLAERKAAHVHNLQDKHARALQDLRDKHKSELRELQQPLL</sequence>
<evidence type="ECO:0000313" key="1">
    <source>
        <dbReference type="EMBL" id="OEU11558.1"/>
    </source>
</evidence>
<name>A0A1E7F007_9STRA</name>
<evidence type="ECO:0008006" key="3">
    <source>
        <dbReference type="Google" id="ProtNLM"/>
    </source>
</evidence>
<protein>
    <recommendedName>
        <fullName evidence="3">ARM repeat-containing protein</fullName>
    </recommendedName>
</protein>
<dbReference type="EMBL" id="KV784367">
    <property type="protein sequence ID" value="OEU11558.1"/>
    <property type="molecule type" value="Genomic_DNA"/>
</dbReference>
<accession>A0A1E7F007</accession>
<proteinExistence type="predicted"/>
<dbReference type="Gene3D" id="1.25.10.10">
    <property type="entry name" value="Leucine-rich Repeat Variant"/>
    <property type="match status" value="1"/>
</dbReference>
<dbReference type="InterPro" id="IPR016024">
    <property type="entry name" value="ARM-type_fold"/>
</dbReference>
<dbReference type="AlphaFoldDB" id="A0A1E7F007"/>
<keyword evidence="2" id="KW-1185">Reference proteome</keyword>
<dbReference type="OrthoDB" id="35928at2759"/>
<evidence type="ECO:0000313" key="2">
    <source>
        <dbReference type="Proteomes" id="UP000095751"/>
    </source>
</evidence>
<dbReference type="Proteomes" id="UP000095751">
    <property type="component" value="Unassembled WGS sequence"/>
</dbReference>
<dbReference type="SUPFAM" id="SSF48371">
    <property type="entry name" value="ARM repeat"/>
    <property type="match status" value="1"/>
</dbReference>
<dbReference type="InParanoid" id="A0A1E7F007"/>